<proteinExistence type="predicted"/>
<dbReference type="AlphaFoldDB" id="A0A0E9XIP0"/>
<accession>A0A0E9XIP0</accession>
<evidence type="ECO:0000313" key="1">
    <source>
        <dbReference type="EMBL" id="JAI02535.1"/>
    </source>
</evidence>
<dbReference type="EMBL" id="GBXM01006043">
    <property type="protein sequence ID" value="JAI02535.1"/>
    <property type="molecule type" value="Transcribed_RNA"/>
</dbReference>
<name>A0A0E9XIP0_ANGAN</name>
<reference evidence="1" key="2">
    <citation type="journal article" date="2015" name="Fish Shellfish Immunol.">
        <title>Early steps in the European eel (Anguilla anguilla)-Vibrio vulnificus interaction in the gills: Role of the RtxA13 toxin.</title>
        <authorList>
            <person name="Callol A."/>
            <person name="Pajuelo D."/>
            <person name="Ebbesson L."/>
            <person name="Teles M."/>
            <person name="MacKenzie S."/>
            <person name="Amaro C."/>
        </authorList>
    </citation>
    <scope>NUCLEOTIDE SEQUENCE</scope>
</reference>
<organism evidence="1">
    <name type="scientific">Anguilla anguilla</name>
    <name type="common">European freshwater eel</name>
    <name type="synonym">Muraena anguilla</name>
    <dbReference type="NCBI Taxonomy" id="7936"/>
    <lineage>
        <taxon>Eukaryota</taxon>
        <taxon>Metazoa</taxon>
        <taxon>Chordata</taxon>
        <taxon>Craniata</taxon>
        <taxon>Vertebrata</taxon>
        <taxon>Euteleostomi</taxon>
        <taxon>Actinopterygii</taxon>
        <taxon>Neopterygii</taxon>
        <taxon>Teleostei</taxon>
        <taxon>Anguilliformes</taxon>
        <taxon>Anguillidae</taxon>
        <taxon>Anguilla</taxon>
    </lineage>
</organism>
<sequence>MNWPTSHFHLITSMIHSIKKHQRLSKQTKSSTLQLNFPVAVYCPGADRLLFINCFFTKQIHHLLGLSVWGSKTRSHSLRPVSCRICCR</sequence>
<protein>
    <submittedName>
        <fullName evidence="1">Uncharacterized protein</fullName>
    </submittedName>
</protein>
<reference evidence="1" key="1">
    <citation type="submission" date="2014-11" db="EMBL/GenBank/DDBJ databases">
        <authorList>
            <person name="Amaro Gonzalez C."/>
        </authorList>
    </citation>
    <scope>NUCLEOTIDE SEQUENCE</scope>
</reference>